<comment type="caution">
    <text evidence="3">The sequence shown here is derived from an EMBL/GenBank/DDBJ whole genome shotgun (WGS) entry which is preliminary data.</text>
</comment>
<name>A0A7H4MD19_KLEVA</name>
<dbReference type="GO" id="GO:0009090">
    <property type="term" value="P:homoserine biosynthetic process"/>
    <property type="evidence" value="ECO:0007669"/>
    <property type="project" value="TreeGrafter"/>
</dbReference>
<evidence type="ECO:0000256" key="1">
    <source>
        <dbReference type="ARBA" id="ARBA00022857"/>
    </source>
</evidence>
<evidence type="ECO:0000259" key="2">
    <source>
        <dbReference type="Pfam" id="PF00696"/>
    </source>
</evidence>
<keyword evidence="3" id="KW-0418">Kinase</keyword>
<dbReference type="SUPFAM" id="SSF55021">
    <property type="entry name" value="ACT-like"/>
    <property type="match status" value="1"/>
</dbReference>
<proteinExistence type="predicted"/>
<accession>A0A7H4MD19</accession>
<sequence length="149" mass="16039">MSDGVYTCDPRQVPDARLLKSMSYQEAMELSYFGAKVLHPRTIAPIAQFQIPCLIKNTGNPQAPGTLIGASRDEDDLPVKGISNLNNMAMFNVSGPGMKGMVGMAARVFATMSRAGISGGIDHPILFGVQHQFLRAAERLRACQTGDGR</sequence>
<evidence type="ECO:0000313" key="3">
    <source>
        <dbReference type="EMBL" id="STS88219.1"/>
    </source>
</evidence>
<dbReference type="InterPro" id="IPR045865">
    <property type="entry name" value="ACT-like_dom_sf"/>
</dbReference>
<dbReference type="Gene3D" id="3.40.1160.10">
    <property type="entry name" value="Acetylglutamate kinase-like"/>
    <property type="match status" value="1"/>
</dbReference>
<evidence type="ECO:0000313" key="4">
    <source>
        <dbReference type="Proteomes" id="UP000254545"/>
    </source>
</evidence>
<dbReference type="PANTHER" id="PTHR43070:SF3">
    <property type="entry name" value="HOMOSERINE DEHYDROGENASE"/>
    <property type="match status" value="1"/>
</dbReference>
<dbReference type="Pfam" id="PF00696">
    <property type="entry name" value="AA_kinase"/>
    <property type="match status" value="1"/>
</dbReference>
<protein>
    <submittedName>
        <fullName evidence="3">Bifunctional aspartokinase I/homoserine dehydrogenase I</fullName>
    </submittedName>
</protein>
<feature type="domain" description="Aspartate/glutamate/uridylate kinase" evidence="2">
    <location>
        <begin position="3"/>
        <end position="57"/>
    </location>
</feature>
<dbReference type="InterPro" id="IPR036393">
    <property type="entry name" value="AceGlu_kinase-like_sf"/>
</dbReference>
<dbReference type="SUPFAM" id="SSF53633">
    <property type="entry name" value="Carbamate kinase-like"/>
    <property type="match status" value="1"/>
</dbReference>
<dbReference type="AlphaFoldDB" id="A0A7H4MD19"/>
<dbReference type="Proteomes" id="UP000254545">
    <property type="component" value="Unassembled WGS sequence"/>
</dbReference>
<dbReference type="InterPro" id="IPR001048">
    <property type="entry name" value="Asp/Glu/Uridylate_kinase"/>
</dbReference>
<dbReference type="Gene3D" id="3.30.70.260">
    <property type="match status" value="1"/>
</dbReference>
<keyword evidence="3" id="KW-0808">Transferase</keyword>
<gene>
    <name evidence="3" type="primary">thrA_3</name>
    <name evidence="3" type="ORF">NCTC9177_02060</name>
</gene>
<dbReference type="GO" id="GO:0004412">
    <property type="term" value="F:homoserine dehydrogenase activity"/>
    <property type="evidence" value="ECO:0007669"/>
    <property type="project" value="InterPro"/>
</dbReference>
<dbReference type="PANTHER" id="PTHR43070">
    <property type="match status" value="1"/>
</dbReference>
<dbReference type="EMBL" id="UGKR01000003">
    <property type="protein sequence ID" value="STS88219.1"/>
    <property type="molecule type" value="Genomic_DNA"/>
</dbReference>
<organism evidence="3 4">
    <name type="scientific">Klebsiella variicola</name>
    <dbReference type="NCBI Taxonomy" id="244366"/>
    <lineage>
        <taxon>Bacteria</taxon>
        <taxon>Pseudomonadati</taxon>
        <taxon>Pseudomonadota</taxon>
        <taxon>Gammaproteobacteria</taxon>
        <taxon>Enterobacterales</taxon>
        <taxon>Enterobacteriaceae</taxon>
        <taxon>Klebsiella/Raoultella group</taxon>
        <taxon>Klebsiella</taxon>
        <taxon>Klebsiella pneumoniae complex</taxon>
    </lineage>
</organism>
<dbReference type="GO" id="GO:0004072">
    <property type="term" value="F:aspartate kinase activity"/>
    <property type="evidence" value="ECO:0007669"/>
    <property type="project" value="TreeGrafter"/>
</dbReference>
<dbReference type="InterPro" id="IPR011147">
    <property type="entry name" value="Bifunc_Aspkin/hSer_DH"/>
</dbReference>
<dbReference type="GO" id="GO:0009067">
    <property type="term" value="P:aspartate family amino acid biosynthetic process"/>
    <property type="evidence" value="ECO:0007669"/>
    <property type="project" value="InterPro"/>
</dbReference>
<reference evidence="3 4" key="1">
    <citation type="submission" date="2018-06" db="EMBL/GenBank/DDBJ databases">
        <authorList>
            <consortium name="Pathogen Informatics"/>
            <person name="Doyle S."/>
        </authorList>
    </citation>
    <scope>NUCLEOTIDE SEQUENCE [LARGE SCALE GENOMIC DNA]</scope>
    <source>
        <strain evidence="3 4">NCTC9177</strain>
    </source>
</reference>
<keyword evidence="1" id="KW-0521">NADP</keyword>